<evidence type="ECO:0000256" key="8">
    <source>
        <dbReference type="ARBA" id="ARBA00023136"/>
    </source>
</evidence>
<accession>A0A3B0RPA3</accession>
<dbReference type="InterPro" id="IPR036942">
    <property type="entry name" value="Beta-barrel_TonB_sf"/>
</dbReference>
<evidence type="ECO:0000259" key="12">
    <source>
        <dbReference type="Pfam" id="PF07715"/>
    </source>
</evidence>
<sequence length="766" mass="81837">FAGSAQAEVTEAQSGEQAGVDEEASSGFGVIVVTARKREENLETTPIAISAFTGDTLEQRGSANIEDVAGFVPNLSIGTASGGGSGSTSSIFLRGVGQSDFLITTDPGVGLYIDGVYYARATGSIMDLLDLERVEVLRGPQGTLFGKNTIGGAISLISARPRSEVGGRAELIAGRNNHFEGRAMVDVPITGTLNSRFSALYKTKRGFTDRIATGEREGDESVFATRAMFDWQPSDRFNANLAIDYSNREGTTAETAVLQFEPTAPLAGLWGFLVGAPAGIASPVTVNTDPRQSGSTGPNVDDNETFGIGLTMEYDFGGVALKSISAIRTLSAEFGRDGDGSANQYLHTNNRVEQKQYSQELQLTGQLFDDRLNWVTGAYYFKENATDANDVRLASGLFAALEALPAAVVPLVPGSVCPGPFPPNVCAGGAGNPFNAGLDLDFDIFNEIDTESIALFGSLTFALTDRLNVSAGLRWTDESKDYFLDHSRVNSGVAIIPPTTVSDSWSSLSPKFSIDFQPNDNLFLYVSAARGFKSGGFNGRPTTQGAVDSFNPEFVWSYEAGFKANFADRRVLLSAAVFQYDYQDLQLSSARADDTGNLILVVENAGSAIVRGAEAELRLRPVDGFTIDATLGLLDAKYDVLNPGATVTTNLRLPRTPKFTMSIGAEYTLPLSDALDLTLRGDYSYQSSQALDPANTAILIQDGYGLLNARMTLASSSSDWEISLYGRNITNELYLRSGGSTLDSFGIVEGSYGLPAEWGIATKFRF</sequence>
<name>A0A3B0RPA3_9ZZZZ</name>
<dbReference type="SUPFAM" id="SSF56935">
    <property type="entry name" value="Porins"/>
    <property type="match status" value="1"/>
</dbReference>
<keyword evidence="9" id="KW-0998">Cell outer membrane</keyword>
<evidence type="ECO:0000256" key="1">
    <source>
        <dbReference type="ARBA" id="ARBA00004571"/>
    </source>
</evidence>
<feature type="domain" description="TonB-dependent receptor plug" evidence="12">
    <location>
        <begin position="42"/>
        <end position="153"/>
    </location>
</feature>
<evidence type="ECO:0000256" key="4">
    <source>
        <dbReference type="ARBA" id="ARBA00022692"/>
    </source>
</evidence>
<dbReference type="InterPro" id="IPR000531">
    <property type="entry name" value="Beta-barrel_TonB"/>
</dbReference>
<evidence type="ECO:0000256" key="6">
    <source>
        <dbReference type="ARBA" id="ARBA00023065"/>
    </source>
</evidence>
<keyword evidence="7" id="KW-0798">TonB box</keyword>
<feature type="region of interest" description="Disordered" evidence="10">
    <location>
        <begin position="1"/>
        <end position="21"/>
    </location>
</feature>
<keyword evidence="6" id="KW-0406">Ion transport</keyword>
<dbReference type="Gene3D" id="2.40.170.20">
    <property type="entry name" value="TonB-dependent receptor, beta-barrel domain"/>
    <property type="match status" value="2"/>
</dbReference>
<proteinExistence type="predicted"/>
<organism evidence="13">
    <name type="scientific">hydrothermal vent metagenome</name>
    <dbReference type="NCBI Taxonomy" id="652676"/>
    <lineage>
        <taxon>unclassified sequences</taxon>
        <taxon>metagenomes</taxon>
        <taxon>ecological metagenomes</taxon>
    </lineage>
</organism>
<feature type="non-terminal residue" evidence="13">
    <location>
        <position position="1"/>
    </location>
</feature>
<dbReference type="InterPro" id="IPR012910">
    <property type="entry name" value="Plug_dom"/>
</dbReference>
<dbReference type="PANTHER" id="PTHR32552:SF81">
    <property type="entry name" value="TONB-DEPENDENT OUTER MEMBRANE RECEPTOR"/>
    <property type="match status" value="1"/>
</dbReference>
<evidence type="ECO:0000256" key="2">
    <source>
        <dbReference type="ARBA" id="ARBA00022448"/>
    </source>
</evidence>
<protein>
    <submittedName>
        <fullName evidence="13">TonB-dependent receptor</fullName>
    </submittedName>
</protein>
<keyword evidence="5" id="KW-0408">Iron</keyword>
<evidence type="ECO:0000256" key="7">
    <source>
        <dbReference type="ARBA" id="ARBA00023077"/>
    </source>
</evidence>
<gene>
    <name evidence="13" type="ORF">MNBD_ALPHA04-1262</name>
</gene>
<keyword evidence="2" id="KW-0813">Transport</keyword>
<reference evidence="13" key="1">
    <citation type="submission" date="2018-06" db="EMBL/GenBank/DDBJ databases">
        <authorList>
            <person name="Zhirakovskaya E."/>
        </authorList>
    </citation>
    <scope>NUCLEOTIDE SEQUENCE</scope>
</reference>
<keyword evidence="4" id="KW-0812">Transmembrane</keyword>
<dbReference type="InterPro" id="IPR039426">
    <property type="entry name" value="TonB-dep_rcpt-like"/>
</dbReference>
<keyword evidence="8" id="KW-0472">Membrane</keyword>
<dbReference type="Pfam" id="PF07715">
    <property type="entry name" value="Plug"/>
    <property type="match status" value="1"/>
</dbReference>
<evidence type="ECO:0000259" key="11">
    <source>
        <dbReference type="Pfam" id="PF00593"/>
    </source>
</evidence>
<dbReference type="GO" id="GO:0006826">
    <property type="term" value="P:iron ion transport"/>
    <property type="evidence" value="ECO:0007669"/>
    <property type="project" value="UniProtKB-KW"/>
</dbReference>
<dbReference type="EMBL" id="UOEF01000207">
    <property type="protein sequence ID" value="VAV95394.1"/>
    <property type="molecule type" value="Genomic_DNA"/>
</dbReference>
<dbReference type="Pfam" id="PF00593">
    <property type="entry name" value="TonB_dep_Rec_b-barrel"/>
    <property type="match status" value="1"/>
</dbReference>
<evidence type="ECO:0000313" key="13">
    <source>
        <dbReference type="EMBL" id="VAV95394.1"/>
    </source>
</evidence>
<evidence type="ECO:0000256" key="3">
    <source>
        <dbReference type="ARBA" id="ARBA00022496"/>
    </source>
</evidence>
<feature type="domain" description="TonB-dependent receptor-like beta-barrel" evidence="11">
    <location>
        <begin position="274"/>
        <end position="729"/>
    </location>
</feature>
<dbReference type="GO" id="GO:0009279">
    <property type="term" value="C:cell outer membrane"/>
    <property type="evidence" value="ECO:0007669"/>
    <property type="project" value="UniProtKB-SubCell"/>
</dbReference>
<evidence type="ECO:0000256" key="9">
    <source>
        <dbReference type="ARBA" id="ARBA00023237"/>
    </source>
</evidence>
<comment type="subcellular location">
    <subcellularLocation>
        <location evidence="1">Cell outer membrane</location>
        <topology evidence="1">Multi-pass membrane protein</topology>
    </subcellularLocation>
</comment>
<evidence type="ECO:0000256" key="5">
    <source>
        <dbReference type="ARBA" id="ARBA00023004"/>
    </source>
</evidence>
<keyword evidence="3" id="KW-0410">Iron transport</keyword>
<dbReference type="PANTHER" id="PTHR32552">
    <property type="entry name" value="FERRICHROME IRON RECEPTOR-RELATED"/>
    <property type="match status" value="1"/>
</dbReference>
<dbReference type="PROSITE" id="PS52016">
    <property type="entry name" value="TONB_DEPENDENT_REC_3"/>
    <property type="match status" value="1"/>
</dbReference>
<keyword evidence="13" id="KW-0675">Receptor</keyword>
<evidence type="ECO:0000256" key="10">
    <source>
        <dbReference type="SAM" id="MobiDB-lite"/>
    </source>
</evidence>
<dbReference type="AlphaFoldDB" id="A0A3B0RPA3"/>